<dbReference type="Proteomes" id="UP001215087">
    <property type="component" value="Unassembled WGS sequence"/>
</dbReference>
<protein>
    <recommendedName>
        <fullName evidence="3">DUF5655 domain-containing protein</fullName>
    </recommendedName>
</protein>
<dbReference type="EMBL" id="JAQSVD010000011">
    <property type="protein sequence ID" value="MDE1471936.1"/>
    <property type="molecule type" value="Genomic_DNA"/>
</dbReference>
<reference evidence="1 2" key="1">
    <citation type="submission" date="2023-02" db="EMBL/GenBank/DDBJ databases">
        <title>Comparative genome analysis of Eubacterium limosum species.</title>
        <authorList>
            <person name="Bak J.E."/>
        </authorList>
    </citation>
    <scope>NUCLEOTIDE SEQUENCE [LARGE SCALE GENOMIC DNA]</scope>
    <source>
        <strain evidence="1 2">KGMB01548</strain>
    </source>
</reference>
<accession>A0ABT5UVR1</accession>
<comment type="caution">
    <text evidence="1">The sequence shown here is derived from an EMBL/GenBank/DDBJ whole genome shotgun (WGS) entry which is preliminary data.</text>
</comment>
<dbReference type="RefSeq" id="WP_227208654.1">
    <property type="nucleotide sequence ID" value="NZ_JAJCLO010000013.1"/>
</dbReference>
<sequence>MDIQFKFDSLTHELLSTHEDKLVSLNSYEKEALKLIYEMLVSKVDLSAITLKKISDSYTSIFRGEYNDFVRFKITDRTKWISIRITESDRDLYCNSPLFIAQKNKNQLHWKAKINSIDDIHNFKSLIINSCLSTQCDYFLK</sequence>
<organism evidence="1 2">
    <name type="scientific">Eubacterium limosum</name>
    <dbReference type="NCBI Taxonomy" id="1736"/>
    <lineage>
        <taxon>Bacteria</taxon>
        <taxon>Bacillati</taxon>
        <taxon>Bacillota</taxon>
        <taxon>Clostridia</taxon>
        <taxon>Eubacteriales</taxon>
        <taxon>Eubacteriaceae</taxon>
        <taxon>Eubacterium</taxon>
    </lineage>
</organism>
<evidence type="ECO:0000313" key="2">
    <source>
        <dbReference type="Proteomes" id="UP001215087"/>
    </source>
</evidence>
<keyword evidence="2" id="KW-1185">Reference proteome</keyword>
<name>A0ABT5UVR1_EUBLI</name>
<proteinExistence type="predicted"/>
<evidence type="ECO:0000313" key="1">
    <source>
        <dbReference type="EMBL" id="MDE1471936.1"/>
    </source>
</evidence>
<gene>
    <name evidence="1" type="ORF">PTZ04_16880</name>
</gene>
<evidence type="ECO:0008006" key="3">
    <source>
        <dbReference type="Google" id="ProtNLM"/>
    </source>
</evidence>